<dbReference type="Proteomes" id="UP000823388">
    <property type="component" value="Chromosome 7K"/>
</dbReference>
<sequence>MDASSSYLLKIRIIGNPKKVRKDVTCFLFEKVVDSDTTNFKDFIESIVKQYPPGYQEVVHVHYYDSYLAAFPEVKTDQELLSMFQKHTENKVVDMAITYNEPLEPYIPITKWPSASDVDSDFTCDPKQKQPMNKGKQPMNKGKPEPEEENCPNPLLENVYVDIDEESTYLGKEPADDVPSKGEDKDADYVVEEDSDSGSDSEMDDENEVQGMKPIDADYDKNDPPMHVGMTYPNIQVFKLALAQHAIKHEFEYNTERSDKDRFKAYCTRKQEDNCPWRLHASTMDDKQTIKVTRNPFGHICSSTRRKEKAKNASKHWVCDKVKGWLLEDPKLGPKALQQKIREHYKIKVHYKRVYMGKELALK</sequence>
<accession>A0A8T0QLJ4</accession>
<evidence type="ECO:0000313" key="3">
    <source>
        <dbReference type="EMBL" id="KAG2571294.1"/>
    </source>
</evidence>
<protein>
    <recommendedName>
        <fullName evidence="2">Transposase MuDR plant domain-containing protein</fullName>
    </recommendedName>
</protein>
<dbReference type="AlphaFoldDB" id="A0A8T0QLJ4"/>
<reference evidence="3" key="1">
    <citation type="submission" date="2020-05" db="EMBL/GenBank/DDBJ databases">
        <title>WGS assembly of Panicum virgatum.</title>
        <authorList>
            <person name="Lovell J.T."/>
            <person name="Jenkins J."/>
            <person name="Shu S."/>
            <person name="Juenger T.E."/>
            <person name="Schmutz J."/>
        </authorList>
    </citation>
    <scope>NUCLEOTIDE SEQUENCE</scope>
    <source>
        <strain evidence="3">AP13</strain>
    </source>
</reference>
<keyword evidence="4" id="KW-1185">Reference proteome</keyword>
<dbReference type="EMBL" id="CM029049">
    <property type="protein sequence ID" value="KAG2571294.1"/>
    <property type="molecule type" value="Genomic_DNA"/>
</dbReference>
<evidence type="ECO:0000313" key="4">
    <source>
        <dbReference type="Proteomes" id="UP000823388"/>
    </source>
</evidence>
<comment type="caution">
    <text evidence="3">The sequence shown here is derived from an EMBL/GenBank/DDBJ whole genome shotgun (WGS) entry which is preliminary data.</text>
</comment>
<organism evidence="3 4">
    <name type="scientific">Panicum virgatum</name>
    <name type="common">Blackwell switchgrass</name>
    <dbReference type="NCBI Taxonomy" id="38727"/>
    <lineage>
        <taxon>Eukaryota</taxon>
        <taxon>Viridiplantae</taxon>
        <taxon>Streptophyta</taxon>
        <taxon>Embryophyta</taxon>
        <taxon>Tracheophyta</taxon>
        <taxon>Spermatophyta</taxon>
        <taxon>Magnoliopsida</taxon>
        <taxon>Liliopsida</taxon>
        <taxon>Poales</taxon>
        <taxon>Poaceae</taxon>
        <taxon>PACMAD clade</taxon>
        <taxon>Panicoideae</taxon>
        <taxon>Panicodae</taxon>
        <taxon>Paniceae</taxon>
        <taxon>Panicinae</taxon>
        <taxon>Panicum</taxon>
        <taxon>Panicum sect. Hiantes</taxon>
    </lineage>
</organism>
<feature type="compositionally biased region" description="Basic and acidic residues" evidence="1">
    <location>
        <begin position="173"/>
        <end position="188"/>
    </location>
</feature>
<feature type="region of interest" description="Disordered" evidence="1">
    <location>
        <begin position="118"/>
        <end position="153"/>
    </location>
</feature>
<name>A0A8T0QLJ4_PANVG</name>
<dbReference type="Pfam" id="PF03108">
    <property type="entry name" value="DBD_Tnp_Mut"/>
    <property type="match status" value="1"/>
</dbReference>
<gene>
    <name evidence="3" type="ORF">PVAP13_7KG178084</name>
</gene>
<dbReference type="InterPro" id="IPR004332">
    <property type="entry name" value="Transposase_MuDR"/>
</dbReference>
<proteinExistence type="predicted"/>
<dbReference type="PANTHER" id="PTHR31973">
    <property type="entry name" value="POLYPROTEIN, PUTATIVE-RELATED"/>
    <property type="match status" value="1"/>
</dbReference>
<evidence type="ECO:0000259" key="2">
    <source>
        <dbReference type="Pfam" id="PF03108"/>
    </source>
</evidence>
<feature type="domain" description="Transposase MuDR plant" evidence="2">
    <location>
        <begin position="226"/>
        <end position="292"/>
    </location>
</feature>
<feature type="region of interest" description="Disordered" evidence="1">
    <location>
        <begin position="170"/>
        <end position="208"/>
    </location>
</feature>
<feature type="compositionally biased region" description="Acidic residues" evidence="1">
    <location>
        <begin position="189"/>
        <end position="208"/>
    </location>
</feature>
<dbReference type="PANTHER" id="PTHR31973:SF187">
    <property type="entry name" value="MUTATOR TRANSPOSASE MUDRA PROTEIN"/>
    <property type="match status" value="1"/>
</dbReference>
<evidence type="ECO:0000256" key="1">
    <source>
        <dbReference type="SAM" id="MobiDB-lite"/>
    </source>
</evidence>